<dbReference type="AlphaFoldDB" id="A0A7W8A1R8"/>
<dbReference type="RefSeq" id="WP_184960844.1">
    <property type="nucleotide sequence ID" value="NZ_JACHIN010000003.1"/>
</dbReference>
<keyword evidence="2" id="KW-1185">Reference proteome</keyword>
<name>A0A7W8A1R8_9ACTN</name>
<comment type="caution">
    <text evidence="1">The sequence shown here is derived from an EMBL/GenBank/DDBJ whole genome shotgun (WGS) entry which is preliminary data.</text>
</comment>
<organism evidence="1 2">
    <name type="scientific">Nonomuraea endophytica</name>
    <dbReference type="NCBI Taxonomy" id="714136"/>
    <lineage>
        <taxon>Bacteria</taxon>
        <taxon>Bacillati</taxon>
        <taxon>Actinomycetota</taxon>
        <taxon>Actinomycetes</taxon>
        <taxon>Streptosporangiales</taxon>
        <taxon>Streptosporangiaceae</taxon>
        <taxon>Nonomuraea</taxon>
    </lineage>
</organism>
<proteinExistence type="predicted"/>
<reference evidence="1 2" key="1">
    <citation type="submission" date="2020-08" db="EMBL/GenBank/DDBJ databases">
        <title>Genomic Encyclopedia of Type Strains, Phase IV (KMG-IV): sequencing the most valuable type-strain genomes for metagenomic binning, comparative biology and taxonomic classification.</title>
        <authorList>
            <person name="Goeker M."/>
        </authorList>
    </citation>
    <scope>NUCLEOTIDE SEQUENCE [LARGE SCALE GENOMIC DNA]</scope>
    <source>
        <strain evidence="1 2">DSM 45385</strain>
    </source>
</reference>
<evidence type="ECO:0000313" key="1">
    <source>
        <dbReference type="EMBL" id="MBB5077196.1"/>
    </source>
</evidence>
<dbReference type="EMBL" id="JACHIN010000003">
    <property type="protein sequence ID" value="MBB5077196.1"/>
    <property type="molecule type" value="Genomic_DNA"/>
</dbReference>
<protein>
    <recommendedName>
        <fullName evidence="3">Sensor domain-containing protein</fullName>
    </recommendedName>
</protein>
<dbReference type="Proteomes" id="UP000568380">
    <property type="component" value="Unassembled WGS sequence"/>
</dbReference>
<accession>A0A7W8A1R8</accession>
<gene>
    <name evidence="1" type="ORF">HNR40_002669</name>
</gene>
<evidence type="ECO:0000313" key="2">
    <source>
        <dbReference type="Proteomes" id="UP000568380"/>
    </source>
</evidence>
<sequence length="198" mass="20547">MIPARVAVPVAVLIVLAAALAAWFLTRGGPVRPATFRGEPTSAMYAAIDSRQSDAAPLTTEEVFTPATAKLGELTRGAAEQLDDCADALAGPEAAGCSQALRATYTGPAVNGQFVIFNLPDGRAADALVSALGKEGFLEQAVDFDIARSWAQARALGHYVTVSWVGPAAEGARVDLTQSQVALDTLARVVQSRVVKAV</sequence>
<evidence type="ECO:0008006" key="3">
    <source>
        <dbReference type="Google" id="ProtNLM"/>
    </source>
</evidence>